<proteinExistence type="predicted"/>
<gene>
    <name evidence="1" type="ORF">KACHI17_13340</name>
</gene>
<evidence type="ECO:0000313" key="1">
    <source>
        <dbReference type="EMBL" id="BFG70453.1"/>
    </source>
</evidence>
<sequence>MKQFFLFLLVSITLLISCGRKSVPQKTNNTTVHSGPVVKSPENSKVFTEPALIKKSKSEKEETTVTKIEKKEALLPMIVIDGMGNVITPKEKLPEEIAAKADYRVLSRAFTPNQRTNLIYRYKIVPPRILYVPENYIKTTARGKYVVYRKKFWYWQKEDGLFYLDETYYN</sequence>
<evidence type="ECO:0008006" key="2">
    <source>
        <dbReference type="Google" id="ProtNLM"/>
    </source>
</evidence>
<organism evidence="1">
    <name type="scientific">Sediminibacterium sp. KACHI17</name>
    <dbReference type="NCBI Taxonomy" id="1751071"/>
    <lineage>
        <taxon>Bacteria</taxon>
        <taxon>Pseudomonadati</taxon>
        <taxon>Bacteroidota</taxon>
        <taxon>Chitinophagia</taxon>
        <taxon>Chitinophagales</taxon>
        <taxon>Chitinophagaceae</taxon>
        <taxon>Sediminibacterium</taxon>
    </lineage>
</organism>
<dbReference type="PROSITE" id="PS51257">
    <property type="entry name" value="PROKAR_LIPOPROTEIN"/>
    <property type="match status" value="1"/>
</dbReference>
<name>A0AAT9GIJ5_9BACT</name>
<reference evidence="1" key="1">
    <citation type="submission" date="2024-02" db="EMBL/GenBank/DDBJ databases">
        <title>Sediminibacterium planktonica sp. nov. and Sediminibacterium longus sp. nov., isolated from surface lake and river water.</title>
        <authorList>
            <person name="Watanabe K."/>
            <person name="Takemine S."/>
            <person name="Ishii Y."/>
            <person name="Ogata Y."/>
            <person name="Shindo C."/>
            <person name="Suda W."/>
        </authorList>
    </citation>
    <scope>NUCLEOTIDE SEQUENCE</scope>
    <source>
        <strain evidence="1">KACHI17</strain>
    </source>
</reference>
<dbReference type="AlphaFoldDB" id="A0AAT9GIJ5"/>
<accession>A0AAT9GIJ5</accession>
<protein>
    <recommendedName>
        <fullName evidence="2">Lipoprotein</fullName>
    </recommendedName>
</protein>
<dbReference type="RefSeq" id="WP_353550731.1">
    <property type="nucleotide sequence ID" value="NZ_AP029612.1"/>
</dbReference>
<dbReference type="EMBL" id="AP029612">
    <property type="protein sequence ID" value="BFG70453.1"/>
    <property type="molecule type" value="Genomic_DNA"/>
</dbReference>